<comment type="subcellular location">
    <subcellularLocation>
        <location evidence="1">Nucleus</location>
    </subcellularLocation>
</comment>
<feature type="compositionally biased region" description="Low complexity" evidence="6">
    <location>
        <begin position="79"/>
        <end position="97"/>
    </location>
</feature>
<dbReference type="GO" id="GO:0008270">
    <property type="term" value="F:zinc ion binding"/>
    <property type="evidence" value="ECO:0007669"/>
    <property type="project" value="UniProtKB-KW"/>
</dbReference>
<dbReference type="PANTHER" id="PTHR46481:SF10">
    <property type="entry name" value="ZINC FINGER BED DOMAIN-CONTAINING PROTEIN 39"/>
    <property type="match status" value="1"/>
</dbReference>
<comment type="caution">
    <text evidence="7">The sequence shown here is derived from an EMBL/GenBank/DDBJ whole genome shotgun (WGS) entry which is preliminary data.</text>
</comment>
<dbReference type="EMBL" id="CAJNRF010016472">
    <property type="protein sequence ID" value="CAF2205018.1"/>
    <property type="molecule type" value="Genomic_DNA"/>
</dbReference>
<dbReference type="AlphaFoldDB" id="A0A816ZGB7"/>
<reference evidence="7" key="1">
    <citation type="submission" date="2021-02" db="EMBL/GenBank/DDBJ databases">
        <authorList>
            <person name="Nowell W R."/>
        </authorList>
    </citation>
    <scope>NUCLEOTIDE SEQUENCE</scope>
</reference>
<evidence type="ECO:0000256" key="6">
    <source>
        <dbReference type="SAM" id="MobiDB-lite"/>
    </source>
</evidence>
<organism evidence="7 8">
    <name type="scientific">Rotaria magnacalcarata</name>
    <dbReference type="NCBI Taxonomy" id="392030"/>
    <lineage>
        <taxon>Eukaryota</taxon>
        <taxon>Metazoa</taxon>
        <taxon>Spiralia</taxon>
        <taxon>Gnathifera</taxon>
        <taxon>Rotifera</taxon>
        <taxon>Eurotatoria</taxon>
        <taxon>Bdelloidea</taxon>
        <taxon>Philodinida</taxon>
        <taxon>Philodinidae</taxon>
        <taxon>Rotaria</taxon>
    </lineage>
</organism>
<protein>
    <submittedName>
        <fullName evidence="7">Uncharacterized protein</fullName>
    </submittedName>
</protein>
<dbReference type="PANTHER" id="PTHR46481">
    <property type="entry name" value="ZINC FINGER BED DOMAIN-CONTAINING PROTEIN 4"/>
    <property type="match status" value="1"/>
</dbReference>
<dbReference type="SUPFAM" id="SSF53098">
    <property type="entry name" value="Ribonuclease H-like"/>
    <property type="match status" value="1"/>
</dbReference>
<dbReference type="Proteomes" id="UP000663856">
    <property type="component" value="Unassembled WGS sequence"/>
</dbReference>
<accession>A0A816ZGB7</accession>
<dbReference type="InterPro" id="IPR012337">
    <property type="entry name" value="RNaseH-like_sf"/>
</dbReference>
<gene>
    <name evidence="7" type="ORF">WKI299_LOCUS34701</name>
</gene>
<keyword evidence="5" id="KW-0539">Nucleus</keyword>
<feature type="region of interest" description="Disordered" evidence="6">
    <location>
        <begin position="1"/>
        <end position="22"/>
    </location>
</feature>
<dbReference type="InterPro" id="IPR052035">
    <property type="entry name" value="ZnF_BED_domain_contain"/>
</dbReference>
<proteinExistence type="predicted"/>
<evidence type="ECO:0000313" key="8">
    <source>
        <dbReference type="Proteomes" id="UP000663856"/>
    </source>
</evidence>
<evidence type="ECO:0000256" key="1">
    <source>
        <dbReference type="ARBA" id="ARBA00004123"/>
    </source>
</evidence>
<keyword evidence="4" id="KW-0862">Zinc</keyword>
<evidence type="ECO:0000256" key="3">
    <source>
        <dbReference type="ARBA" id="ARBA00022771"/>
    </source>
</evidence>
<evidence type="ECO:0000256" key="5">
    <source>
        <dbReference type="ARBA" id="ARBA00023242"/>
    </source>
</evidence>
<sequence>DSSSDITTVDLTPSTPDTQASTYPIIPKSCKDIVCHVNVCTSNYNRHLQRRNKAEYELWSQNPSFKEKKNDNKFKQVSLEDSLSSSPSSHTSKYGPSHPRQRLAKKSAFIQAMKIVDQKFRVPSRRSITSDYLPKLRQHITKRLKHACSSTDFLSLTFDGWTGRRSHTGENLFHEYDHVSTTFSIGNKVVQLITDNASNNISAFGELVIPGFKSYFITEDDIAESDNDEVENELDKREELIRLPCFIHTLQLVVKDALDGSGCTRSAMAKVTGIAKLSHKSIPVAEKLQEFKLSILLAVITRWNSQFITVSKILGISNVFLNDLLTEQKKDELVLSMKDSAILRQFISIFTLFVEATTRTQAEECVLISLLAPSILGIYYDLENELKLCKYTSSLCNALIIKFTEGKIWWSSISNLEIPVDDHIKRRSTFELFSDDIFLISSFFDEQFRLRWILKAALSQDIK</sequence>
<feature type="non-terminal residue" evidence="7">
    <location>
        <position position="1"/>
    </location>
</feature>
<evidence type="ECO:0000256" key="4">
    <source>
        <dbReference type="ARBA" id="ARBA00022833"/>
    </source>
</evidence>
<evidence type="ECO:0000313" key="7">
    <source>
        <dbReference type="EMBL" id="CAF2205018.1"/>
    </source>
</evidence>
<keyword evidence="3" id="KW-0863">Zinc-finger</keyword>
<name>A0A816ZGB7_9BILA</name>
<keyword evidence="2" id="KW-0479">Metal-binding</keyword>
<evidence type="ECO:0000256" key="2">
    <source>
        <dbReference type="ARBA" id="ARBA00022723"/>
    </source>
</evidence>
<feature type="region of interest" description="Disordered" evidence="6">
    <location>
        <begin position="67"/>
        <end position="101"/>
    </location>
</feature>
<dbReference type="GO" id="GO:0005634">
    <property type="term" value="C:nucleus"/>
    <property type="evidence" value="ECO:0007669"/>
    <property type="project" value="UniProtKB-SubCell"/>
</dbReference>